<evidence type="ECO:0000259" key="3">
    <source>
        <dbReference type="PROSITE" id="PS50158"/>
    </source>
</evidence>
<gene>
    <name evidence="4" type="ORF">C2845_PM11G16880</name>
</gene>
<comment type="caution">
    <text evidence="4">The sequence shown here is derived from an EMBL/GenBank/DDBJ whole genome shotgun (WGS) entry which is preliminary data.</text>
</comment>
<feature type="region of interest" description="Disordered" evidence="2">
    <location>
        <begin position="1"/>
        <end position="20"/>
    </location>
</feature>
<dbReference type="AlphaFoldDB" id="A0A3L6RND9"/>
<dbReference type="Pfam" id="PF00098">
    <property type="entry name" value="zf-CCHC"/>
    <property type="match status" value="1"/>
</dbReference>
<keyword evidence="5" id="KW-1185">Reference proteome</keyword>
<dbReference type="STRING" id="4540.A0A3L6RND9"/>
<dbReference type="InterPro" id="IPR001878">
    <property type="entry name" value="Znf_CCHC"/>
</dbReference>
<dbReference type="Gene3D" id="4.10.60.10">
    <property type="entry name" value="Zinc finger, CCHC-type"/>
    <property type="match status" value="1"/>
</dbReference>
<evidence type="ECO:0000256" key="2">
    <source>
        <dbReference type="SAM" id="MobiDB-lite"/>
    </source>
</evidence>
<feature type="compositionally biased region" description="Acidic residues" evidence="2">
    <location>
        <begin position="276"/>
        <end position="285"/>
    </location>
</feature>
<dbReference type="SMART" id="SM00343">
    <property type="entry name" value="ZnF_C2HC"/>
    <property type="match status" value="2"/>
</dbReference>
<feature type="domain" description="CCHC-type" evidence="3">
    <location>
        <begin position="30"/>
        <end position="45"/>
    </location>
</feature>
<protein>
    <recommendedName>
        <fullName evidence="3">CCHC-type domain-containing protein</fullName>
    </recommendedName>
</protein>
<accession>A0A3L6RND9</accession>
<evidence type="ECO:0000313" key="4">
    <source>
        <dbReference type="EMBL" id="RLN07239.1"/>
    </source>
</evidence>
<feature type="compositionally biased region" description="Basic and acidic residues" evidence="2">
    <location>
        <begin position="266"/>
        <end position="275"/>
    </location>
</feature>
<dbReference type="PANTHER" id="PTHR33170">
    <property type="entry name" value="DUF4283 DOMAIN-CONTAINING PROTEIN-RELATED"/>
    <property type="match status" value="1"/>
</dbReference>
<dbReference type="OrthoDB" id="696297at2759"/>
<organism evidence="4 5">
    <name type="scientific">Panicum miliaceum</name>
    <name type="common">Proso millet</name>
    <name type="synonym">Broomcorn millet</name>
    <dbReference type="NCBI Taxonomy" id="4540"/>
    <lineage>
        <taxon>Eukaryota</taxon>
        <taxon>Viridiplantae</taxon>
        <taxon>Streptophyta</taxon>
        <taxon>Embryophyta</taxon>
        <taxon>Tracheophyta</taxon>
        <taxon>Spermatophyta</taxon>
        <taxon>Magnoliopsida</taxon>
        <taxon>Liliopsida</taxon>
        <taxon>Poales</taxon>
        <taxon>Poaceae</taxon>
        <taxon>PACMAD clade</taxon>
        <taxon>Panicoideae</taxon>
        <taxon>Panicodae</taxon>
        <taxon>Paniceae</taxon>
        <taxon>Panicinae</taxon>
        <taxon>Panicum</taxon>
        <taxon>Panicum sect. Panicum</taxon>
    </lineage>
</organism>
<dbReference type="PANTHER" id="PTHR33170:SF2">
    <property type="entry name" value="OS12G0531500 PROTEIN"/>
    <property type="match status" value="1"/>
</dbReference>
<dbReference type="InterPro" id="IPR036875">
    <property type="entry name" value="Znf_CCHC_sf"/>
</dbReference>
<dbReference type="GO" id="GO:0008270">
    <property type="term" value="F:zinc ion binding"/>
    <property type="evidence" value="ECO:0007669"/>
    <property type="project" value="UniProtKB-KW"/>
</dbReference>
<dbReference type="GO" id="GO:0003676">
    <property type="term" value="F:nucleic acid binding"/>
    <property type="evidence" value="ECO:0007669"/>
    <property type="project" value="InterPro"/>
</dbReference>
<proteinExistence type="predicted"/>
<sequence length="538" mass="59699">MRGRQDFSRDAGFVNDNQRGNSRGRDLGTCFWCGKEGHHQATCTNPPFCYRCKDEGHIAAACPKSQGCSLNMRGFAIPGQGFYSLSIPGISDQKVVEFVGLLQVVSGEATVERIEEELKKMIDSKWNWKVRKVSESDYLAVFPSKEILNALSLSKGIEFSKNNISVNVSCSKLDPNASSSLQTGWVKISNIPQVARNVAAVKLIAELAGDVVAVDEVSLIREGPVRVKMNVRNLSSLRGFIEIFIGRTGYDIRFLAEDFKDKAIEQKRGSSRRDEEEFSDDEEEEYLRTSDSSWKHGKSQTSSNASDPNAGLKSGYSGKQQSSGGEPSLDKVLEVCEDTVFSTGYSEEQSTLGGDFSAVKVLEGCGNAPVNPDSPTDLFQVQDPSLLWGEDADRTGWQHHRLNEDELRGGQNPPTPTNHFKVHSSEGIYFMEQEKWPKLIETEVSLPEKVATGGVHSVSEVEEDVDEEDFLLGSQNELLIHEEEEEWEEVTIPNKQKQVRKKGAPVLAIRRSARKNSSSALIQPQVEVPEMETPVDCW</sequence>
<keyword evidence="1" id="KW-0863">Zinc-finger</keyword>
<name>A0A3L6RND9_PANMI</name>
<dbReference type="SUPFAM" id="SSF57756">
    <property type="entry name" value="Retrovirus zinc finger-like domains"/>
    <property type="match status" value="1"/>
</dbReference>
<evidence type="ECO:0000313" key="5">
    <source>
        <dbReference type="Proteomes" id="UP000275267"/>
    </source>
</evidence>
<dbReference type="Proteomes" id="UP000275267">
    <property type="component" value="Unassembled WGS sequence"/>
</dbReference>
<feature type="domain" description="CCHC-type" evidence="3">
    <location>
        <begin position="49"/>
        <end position="64"/>
    </location>
</feature>
<keyword evidence="1" id="KW-0862">Zinc</keyword>
<keyword evidence="1" id="KW-0479">Metal-binding</keyword>
<feature type="compositionally biased region" description="Low complexity" evidence="2">
    <location>
        <begin position="313"/>
        <end position="325"/>
    </location>
</feature>
<feature type="region of interest" description="Disordered" evidence="2">
    <location>
        <begin position="266"/>
        <end position="328"/>
    </location>
</feature>
<evidence type="ECO:0000256" key="1">
    <source>
        <dbReference type="PROSITE-ProRule" id="PRU00047"/>
    </source>
</evidence>
<reference evidence="5" key="1">
    <citation type="journal article" date="2019" name="Nat. Commun.">
        <title>The genome of broomcorn millet.</title>
        <authorList>
            <person name="Zou C."/>
            <person name="Miki D."/>
            <person name="Li D."/>
            <person name="Tang Q."/>
            <person name="Xiao L."/>
            <person name="Rajput S."/>
            <person name="Deng P."/>
            <person name="Jia W."/>
            <person name="Huang R."/>
            <person name="Zhang M."/>
            <person name="Sun Y."/>
            <person name="Hu J."/>
            <person name="Fu X."/>
            <person name="Schnable P.S."/>
            <person name="Li F."/>
            <person name="Zhang H."/>
            <person name="Feng B."/>
            <person name="Zhu X."/>
            <person name="Liu R."/>
            <person name="Schnable J.C."/>
            <person name="Zhu J.-K."/>
            <person name="Zhang H."/>
        </authorList>
    </citation>
    <scope>NUCLEOTIDE SEQUENCE [LARGE SCALE GENOMIC DNA]</scope>
</reference>
<dbReference type="EMBL" id="PQIB02000007">
    <property type="protein sequence ID" value="RLN07239.1"/>
    <property type="molecule type" value="Genomic_DNA"/>
</dbReference>
<dbReference type="PROSITE" id="PS50158">
    <property type="entry name" value="ZF_CCHC"/>
    <property type="match status" value="2"/>
</dbReference>